<comment type="caution">
    <text evidence="3">The sequence shown here is derived from an EMBL/GenBank/DDBJ whole genome shotgun (WGS) entry which is preliminary data.</text>
</comment>
<dbReference type="GO" id="GO:0008800">
    <property type="term" value="F:beta-lactamase activity"/>
    <property type="evidence" value="ECO:0007669"/>
    <property type="project" value="UniProtKB-EC"/>
</dbReference>
<dbReference type="InterPro" id="IPR012338">
    <property type="entry name" value="Beta-lactam/transpept-like"/>
</dbReference>
<name>A0ABW4A3W4_9ACTN</name>
<evidence type="ECO:0000313" key="4">
    <source>
        <dbReference type="Proteomes" id="UP001597183"/>
    </source>
</evidence>
<sequence length="317" mass="33994">MITRRAAIGAALLLVAGCTRPQEKTTGPEQQPTSAPAPASPSVAASRPAERHERLLDLERMYGARLGVFAVASGSGVTVEHRADDRFPFCSAFKGLAAAAVLHAVSLSGLDKRVRFTQADVDPNVNNSVKTRDRVATGMTLDELCDAAIRFSDGTAGNLLLREIGGPAQLTAYLRTLGDTVTRSVRTEPGLHRDWRPGDQRDTTSARAIGTDYRKVVVGDALPGDARAYLRDLMERADQNLNSKERIRAAVPRRWTVADKTGTGSFYGIANDIGLVWPTPSADPVLISIMSSRTGRNATADNTLVAEAARYVIGKIT</sequence>
<dbReference type="Pfam" id="PF13354">
    <property type="entry name" value="Beta-lactamase2"/>
    <property type="match status" value="1"/>
</dbReference>
<dbReference type="EC" id="3.5.2.6" evidence="3"/>
<gene>
    <name evidence="3" type="primary">bla</name>
    <name evidence="3" type="ORF">ACFQ5G_07855</name>
</gene>
<evidence type="ECO:0000259" key="2">
    <source>
        <dbReference type="Pfam" id="PF13354"/>
    </source>
</evidence>
<dbReference type="PANTHER" id="PTHR35333:SF3">
    <property type="entry name" value="BETA-LACTAMASE-TYPE TRANSPEPTIDASE FOLD CONTAINING PROTEIN"/>
    <property type="match status" value="1"/>
</dbReference>
<keyword evidence="3" id="KW-0378">Hydrolase</keyword>
<feature type="domain" description="Beta-lactamase class A catalytic" evidence="2">
    <location>
        <begin position="74"/>
        <end position="290"/>
    </location>
</feature>
<dbReference type="InterPro" id="IPR045155">
    <property type="entry name" value="Beta-lactam_cat"/>
</dbReference>
<proteinExistence type="predicted"/>
<feature type="compositionally biased region" description="Polar residues" evidence="1">
    <location>
        <begin position="24"/>
        <end position="33"/>
    </location>
</feature>
<dbReference type="Proteomes" id="UP001597183">
    <property type="component" value="Unassembled WGS sequence"/>
</dbReference>
<keyword evidence="4" id="KW-1185">Reference proteome</keyword>
<dbReference type="PRINTS" id="PR00118">
    <property type="entry name" value="BLACTAMASEA"/>
</dbReference>
<dbReference type="NCBIfam" id="NF033103">
    <property type="entry name" value="bla_class_A"/>
    <property type="match status" value="1"/>
</dbReference>
<reference evidence="4" key="1">
    <citation type="journal article" date="2019" name="Int. J. Syst. Evol. Microbiol.">
        <title>The Global Catalogue of Microorganisms (GCM) 10K type strain sequencing project: providing services to taxonomists for standard genome sequencing and annotation.</title>
        <authorList>
            <consortium name="The Broad Institute Genomics Platform"/>
            <consortium name="The Broad Institute Genome Sequencing Center for Infectious Disease"/>
            <person name="Wu L."/>
            <person name="Ma J."/>
        </authorList>
    </citation>
    <scope>NUCLEOTIDE SEQUENCE [LARGE SCALE GENOMIC DNA]</scope>
    <source>
        <strain evidence="4">CCM 7526</strain>
    </source>
</reference>
<feature type="compositionally biased region" description="Low complexity" evidence="1">
    <location>
        <begin position="34"/>
        <end position="47"/>
    </location>
</feature>
<organism evidence="3 4">
    <name type="scientific">Actinoplanes sichuanensis</name>
    <dbReference type="NCBI Taxonomy" id="512349"/>
    <lineage>
        <taxon>Bacteria</taxon>
        <taxon>Bacillati</taxon>
        <taxon>Actinomycetota</taxon>
        <taxon>Actinomycetes</taxon>
        <taxon>Micromonosporales</taxon>
        <taxon>Micromonosporaceae</taxon>
        <taxon>Actinoplanes</taxon>
    </lineage>
</organism>
<dbReference type="Gene3D" id="3.40.710.10">
    <property type="entry name" value="DD-peptidase/beta-lactamase superfamily"/>
    <property type="match status" value="1"/>
</dbReference>
<protein>
    <submittedName>
        <fullName evidence="3">Class A beta-lactamase</fullName>
        <ecNumber evidence="3">3.5.2.6</ecNumber>
    </submittedName>
</protein>
<dbReference type="PROSITE" id="PS51257">
    <property type="entry name" value="PROKAR_LIPOPROTEIN"/>
    <property type="match status" value="1"/>
</dbReference>
<dbReference type="EMBL" id="JBHTMK010000008">
    <property type="protein sequence ID" value="MFD1365253.1"/>
    <property type="molecule type" value="Genomic_DNA"/>
</dbReference>
<accession>A0ABW4A3W4</accession>
<dbReference type="PANTHER" id="PTHR35333">
    <property type="entry name" value="BETA-LACTAMASE"/>
    <property type="match status" value="1"/>
</dbReference>
<feature type="region of interest" description="Disordered" evidence="1">
    <location>
        <begin position="22"/>
        <end position="50"/>
    </location>
</feature>
<evidence type="ECO:0000256" key="1">
    <source>
        <dbReference type="SAM" id="MobiDB-lite"/>
    </source>
</evidence>
<dbReference type="InterPro" id="IPR000871">
    <property type="entry name" value="Beta-lactam_class-A"/>
</dbReference>
<evidence type="ECO:0000313" key="3">
    <source>
        <dbReference type="EMBL" id="MFD1365253.1"/>
    </source>
</evidence>
<dbReference type="RefSeq" id="WP_317795489.1">
    <property type="nucleotide sequence ID" value="NZ_AP028461.1"/>
</dbReference>
<dbReference type="SUPFAM" id="SSF56601">
    <property type="entry name" value="beta-lactamase/transpeptidase-like"/>
    <property type="match status" value="1"/>
</dbReference>